<reference evidence="4" key="1">
    <citation type="submission" date="2023-06" db="EMBL/GenBank/DDBJ databases">
        <title>Conoideocrella luteorostrata (Hypocreales: Clavicipitaceae), a potential biocontrol fungus for elongate hemlock scale in United States Christmas tree production areas.</title>
        <authorList>
            <person name="Barrett H."/>
            <person name="Lovett B."/>
            <person name="Macias A.M."/>
            <person name="Stajich J.E."/>
            <person name="Kasson M.T."/>
        </authorList>
    </citation>
    <scope>NUCLEOTIDE SEQUENCE</scope>
    <source>
        <strain evidence="4">ARSEF 14590</strain>
    </source>
</reference>
<dbReference type="Pfam" id="PF07919">
    <property type="entry name" value="Gryzun"/>
    <property type="match status" value="1"/>
</dbReference>
<evidence type="ECO:0000313" key="5">
    <source>
        <dbReference type="Proteomes" id="UP001251528"/>
    </source>
</evidence>
<dbReference type="PANTHER" id="PTHR14374:SF0">
    <property type="entry name" value="TRAFFICKING PROTEIN PARTICLE COMPLEX SUBUNIT 11"/>
    <property type="match status" value="1"/>
</dbReference>
<dbReference type="EMBL" id="JASWJB010000132">
    <property type="protein sequence ID" value="KAK2595438.1"/>
    <property type="molecule type" value="Genomic_DNA"/>
</dbReference>
<evidence type="ECO:0000313" key="4">
    <source>
        <dbReference type="EMBL" id="KAK2595438.1"/>
    </source>
</evidence>
<sequence>MDGYPSGSLDHNVPFLVASGLNSAEPQLELEGELGSQGLLVKSDLPPLDSRESQVLEKYFDEIDTRGTSWAVVSRDEPYRFRIKTVGRSYLLPPRETTLPDSTESPDPTATVHSPFSPLSHVSPLYPDGLIDSQWIKKHQALVPSIFACFYTLSNDNRLKSDVNEIKATLARSGFKTRIAIVLFGDNDHGTAALTEDIQDRLEGIRRGTALDPKSIFYIPTQESPAELKRVIDNILAVLYSTAVEYYRDIGRHARKKRARGLTPRPTIPPTSGTSHTLSLPDWNFRYDFKTAVLAEFRQELDAAIRSFEQAYEILLGQDVLDVVPSWSPRWNEARQLADLISIRCLRLHLWMGHTSLAVRRWQAHRDRIGDFVDRRGHGTNTYGWQAWEARWATVMANLIEKVEVPGLVPASMTIFLPPERAVLGERLQPWELLHHTGYWYRISARHVAARRTLAQMMPNEDRQAPENTTSKSITSNYDTYMCPPPYEEYPLSNDGGANHAQQIIDCLITARTQFQARKQLRIAAELSLECAKEMASLGSWEEVVAILRPAWDDSSFRTDNWLDIAEDLCWLLRRAANESGRAELVVAVDWELLNKSKYRSSGPFCGDRVTVNTTVSLGFSKRQHWHYNFSQSLDGMTVNEKPTIHLSDETVSPLFSSDFVFRTKESKAGDSCKAQFTLTSNAIANSSAINISSVRIEFNEGLKPIVIENASTEGSETGGASQLIKLTLKEEISKVDSDDLPSRLTGACDLTFKPGQRRIFEMSIPLRESGEAEVSSMVITYQSRAFDLDYKRSFRETDPATGWFVEGSVKPRQLRADARILHIKPRPPKMQITLLDPSAQYYTDEAIELRVEIRNDEDEAANVNFDTQVFGKLIPSCKLQVGEQEITGTGQKTEGESQVLRIAVGTINSGAVVEAKLVMCSTTASTMYDVHLRATYHLESDTATPIIQALPLQLNIVGPFEANYDLLPRIHADPWPSLFDCEGLSTATSDEATVQANGLAQQWCLMCHYASFASEDLIVMGTEMEAVSCTGGAQCKVLTQPEATDDGIVVSPKKMHEAQFDLVAQKLSLDDRHQVTLDLAFAIKWKRKSASADSRINITTMPVGEYLVLGMEPRVLASARLFHPAASTTLLQLDITIENPSNHFLTFGLTMDPSDTFGFSGAKQTTVHLLPVSRRTVRYRLLPFVHGDYIRPGLEVRDKYFQKVLRIIPTEGMKIDKDGFLVWVPGKLSATESGTSVEEQE</sequence>
<dbReference type="Proteomes" id="UP001251528">
    <property type="component" value="Unassembled WGS sequence"/>
</dbReference>
<evidence type="ECO:0008006" key="6">
    <source>
        <dbReference type="Google" id="ProtNLM"/>
    </source>
</evidence>
<organism evidence="4 5">
    <name type="scientific">Conoideocrella luteorostrata</name>
    <dbReference type="NCBI Taxonomy" id="1105319"/>
    <lineage>
        <taxon>Eukaryota</taxon>
        <taxon>Fungi</taxon>
        <taxon>Dikarya</taxon>
        <taxon>Ascomycota</taxon>
        <taxon>Pezizomycotina</taxon>
        <taxon>Sordariomycetes</taxon>
        <taxon>Hypocreomycetidae</taxon>
        <taxon>Hypocreales</taxon>
        <taxon>Clavicipitaceae</taxon>
        <taxon>Conoideocrella</taxon>
    </lineage>
</organism>
<dbReference type="PANTHER" id="PTHR14374">
    <property type="entry name" value="FOIE GRAS"/>
    <property type="match status" value="1"/>
</dbReference>
<dbReference type="InterPro" id="IPR021773">
    <property type="entry name" value="TPC11"/>
</dbReference>
<feature type="compositionally biased region" description="Polar residues" evidence="1">
    <location>
        <begin position="99"/>
        <end position="114"/>
    </location>
</feature>
<accession>A0AAJ0FXX3</accession>
<feature type="domain" description="Gryzun putative trafficking through Golgi" evidence="2">
    <location>
        <begin position="645"/>
        <end position="1226"/>
    </location>
</feature>
<evidence type="ECO:0000259" key="2">
    <source>
        <dbReference type="Pfam" id="PF07919"/>
    </source>
</evidence>
<dbReference type="AlphaFoldDB" id="A0AAJ0FXX3"/>
<evidence type="ECO:0000259" key="3">
    <source>
        <dbReference type="Pfam" id="PF11817"/>
    </source>
</evidence>
<feature type="region of interest" description="Disordered" evidence="1">
    <location>
        <begin position="94"/>
        <end position="114"/>
    </location>
</feature>
<keyword evidence="5" id="KW-1185">Reference proteome</keyword>
<gene>
    <name evidence="4" type="ORF">QQS21_006848</name>
</gene>
<name>A0AAJ0FXX3_9HYPO</name>
<comment type="caution">
    <text evidence="4">The sequence shown here is derived from an EMBL/GenBank/DDBJ whole genome shotgun (WGS) entry which is preliminary data.</text>
</comment>
<dbReference type="InterPro" id="IPR012880">
    <property type="entry name" value="Gryzun"/>
</dbReference>
<evidence type="ECO:0000256" key="1">
    <source>
        <dbReference type="SAM" id="MobiDB-lite"/>
    </source>
</evidence>
<proteinExistence type="predicted"/>
<protein>
    <recommendedName>
        <fullName evidence="6">Trafficking protein particle complex subunit 11</fullName>
    </recommendedName>
</protein>
<feature type="domain" description="Trafficking protein particle complex subunit 11" evidence="3">
    <location>
        <begin position="330"/>
        <end position="595"/>
    </location>
</feature>
<dbReference type="Pfam" id="PF11817">
    <property type="entry name" value="Foie-gras_1"/>
    <property type="match status" value="1"/>
</dbReference>